<accession>A0A5J4ZCG9</accession>
<organism evidence="2 3">
    <name type="scientific">Nyssa sinensis</name>
    <dbReference type="NCBI Taxonomy" id="561372"/>
    <lineage>
        <taxon>Eukaryota</taxon>
        <taxon>Viridiplantae</taxon>
        <taxon>Streptophyta</taxon>
        <taxon>Embryophyta</taxon>
        <taxon>Tracheophyta</taxon>
        <taxon>Spermatophyta</taxon>
        <taxon>Magnoliopsida</taxon>
        <taxon>eudicotyledons</taxon>
        <taxon>Gunneridae</taxon>
        <taxon>Pentapetalae</taxon>
        <taxon>asterids</taxon>
        <taxon>Cornales</taxon>
        <taxon>Nyssaceae</taxon>
        <taxon>Nyssa</taxon>
    </lineage>
</organism>
<proteinExistence type="predicted"/>
<dbReference type="SUPFAM" id="SSF57756">
    <property type="entry name" value="Retrovirus zinc finger-like domains"/>
    <property type="match status" value="1"/>
</dbReference>
<feature type="region of interest" description="Disordered" evidence="1">
    <location>
        <begin position="22"/>
        <end position="65"/>
    </location>
</feature>
<dbReference type="GO" id="GO:0003676">
    <property type="term" value="F:nucleic acid binding"/>
    <property type="evidence" value="ECO:0007669"/>
    <property type="project" value="InterPro"/>
</dbReference>
<keyword evidence="3" id="KW-1185">Reference proteome</keyword>
<dbReference type="InterPro" id="IPR036875">
    <property type="entry name" value="Znf_CCHC_sf"/>
</dbReference>
<dbReference type="GO" id="GO:0008270">
    <property type="term" value="F:zinc ion binding"/>
    <property type="evidence" value="ECO:0007669"/>
    <property type="project" value="InterPro"/>
</dbReference>
<evidence type="ECO:0008006" key="4">
    <source>
        <dbReference type="Google" id="ProtNLM"/>
    </source>
</evidence>
<reference evidence="2 3" key="1">
    <citation type="submission" date="2019-09" db="EMBL/GenBank/DDBJ databases">
        <title>A chromosome-level genome assembly of the Chinese tupelo Nyssa sinensis.</title>
        <authorList>
            <person name="Yang X."/>
            <person name="Kang M."/>
            <person name="Yang Y."/>
            <person name="Xiong H."/>
            <person name="Wang M."/>
            <person name="Zhang Z."/>
            <person name="Wang Z."/>
            <person name="Wu H."/>
            <person name="Ma T."/>
            <person name="Liu J."/>
            <person name="Xi Z."/>
        </authorList>
    </citation>
    <scope>NUCLEOTIDE SEQUENCE [LARGE SCALE GENOMIC DNA]</scope>
    <source>
        <strain evidence="2">J267</strain>
        <tissue evidence="2">Leaf</tissue>
    </source>
</reference>
<evidence type="ECO:0000313" key="3">
    <source>
        <dbReference type="Proteomes" id="UP000325577"/>
    </source>
</evidence>
<dbReference type="OrthoDB" id="1937754at2759"/>
<dbReference type="Proteomes" id="UP000325577">
    <property type="component" value="Linkage Group LG9"/>
</dbReference>
<evidence type="ECO:0000256" key="1">
    <source>
        <dbReference type="SAM" id="MobiDB-lite"/>
    </source>
</evidence>
<dbReference type="AlphaFoldDB" id="A0A5J4ZCG9"/>
<name>A0A5J4ZCG9_9ASTE</name>
<evidence type="ECO:0000313" key="2">
    <source>
        <dbReference type="EMBL" id="KAA8516120.1"/>
    </source>
</evidence>
<sequence length="186" mass="20359">MISRIENANGEQSLIPMMEEKSYPATSGPLNRPHSRPLGSPQPRFFRPSGTWTPRPPLTQSQRGPRPYLGRCQLCEQQGHSAKRCPTLIHLSWIGSVAPRTQNRPGYASPQANTAAYSFAPSSSEWILDLGATHHVTTDLANFSLHSPYEGSDVVVVGNGAGLDITHIVIRICGTVRVDLFCESKL</sequence>
<protein>
    <recommendedName>
        <fullName evidence="4">CCHC-type domain-containing protein</fullName>
    </recommendedName>
</protein>
<gene>
    <name evidence="2" type="ORF">F0562_019299</name>
</gene>
<dbReference type="EMBL" id="CM018052">
    <property type="protein sequence ID" value="KAA8516120.1"/>
    <property type="molecule type" value="Genomic_DNA"/>
</dbReference>